<feature type="non-terminal residue" evidence="2">
    <location>
        <position position="1"/>
    </location>
</feature>
<protein>
    <submittedName>
        <fullName evidence="2">Uncharacterized protein</fullName>
    </submittedName>
</protein>
<reference evidence="2" key="1">
    <citation type="journal article" date="2019" name="Sci. Rep.">
        <title>Draft genome of Tanacetum cinerariifolium, the natural source of mosquito coil.</title>
        <authorList>
            <person name="Yamashiro T."/>
            <person name="Shiraishi A."/>
            <person name="Satake H."/>
            <person name="Nakayama K."/>
        </authorList>
    </citation>
    <scope>NUCLEOTIDE SEQUENCE</scope>
</reference>
<evidence type="ECO:0000313" key="2">
    <source>
        <dbReference type="EMBL" id="GFD55723.1"/>
    </source>
</evidence>
<feature type="non-terminal residue" evidence="2">
    <location>
        <position position="93"/>
    </location>
</feature>
<dbReference type="EMBL" id="BKCJ011820894">
    <property type="protein sequence ID" value="GFD55723.1"/>
    <property type="molecule type" value="Genomic_DNA"/>
</dbReference>
<sequence>GGYQRPTTARHCHHHAPRGRHERAAGRIGHGISHEVHAGYGFPGAHVARRTGRAEHGHGARISVERLYGMRIRCRATAGLRSECERIAGTQAG</sequence>
<evidence type="ECO:0000256" key="1">
    <source>
        <dbReference type="SAM" id="MobiDB-lite"/>
    </source>
</evidence>
<accession>A0A699X988</accession>
<feature type="compositionally biased region" description="Basic residues" evidence="1">
    <location>
        <begin position="8"/>
        <end position="21"/>
    </location>
</feature>
<name>A0A699X988_TANCI</name>
<gene>
    <name evidence="2" type="ORF">Tci_927692</name>
</gene>
<dbReference type="AlphaFoldDB" id="A0A699X988"/>
<proteinExistence type="predicted"/>
<organism evidence="2">
    <name type="scientific">Tanacetum cinerariifolium</name>
    <name type="common">Dalmatian daisy</name>
    <name type="synonym">Chrysanthemum cinerariifolium</name>
    <dbReference type="NCBI Taxonomy" id="118510"/>
    <lineage>
        <taxon>Eukaryota</taxon>
        <taxon>Viridiplantae</taxon>
        <taxon>Streptophyta</taxon>
        <taxon>Embryophyta</taxon>
        <taxon>Tracheophyta</taxon>
        <taxon>Spermatophyta</taxon>
        <taxon>Magnoliopsida</taxon>
        <taxon>eudicotyledons</taxon>
        <taxon>Gunneridae</taxon>
        <taxon>Pentapetalae</taxon>
        <taxon>asterids</taxon>
        <taxon>campanulids</taxon>
        <taxon>Asterales</taxon>
        <taxon>Asteraceae</taxon>
        <taxon>Asteroideae</taxon>
        <taxon>Anthemideae</taxon>
        <taxon>Anthemidinae</taxon>
        <taxon>Tanacetum</taxon>
    </lineage>
</organism>
<comment type="caution">
    <text evidence="2">The sequence shown here is derived from an EMBL/GenBank/DDBJ whole genome shotgun (WGS) entry which is preliminary data.</text>
</comment>
<feature type="region of interest" description="Disordered" evidence="1">
    <location>
        <begin position="1"/>
        <end position="24"/>
    </location>
</feature>